<dbReference type="GO" id="GO:0005509">
    <property type="term" value="F:calcium ion binding"/>
    <property type="evidence" value="ECO:0007669"/>
    <property type="project" value="InterPro"/>
</dbReference>
<feature type="domain" description="EF-hand" evidence="20">
    <location>
        <begin position="1577"/>
        <end position="1612"/>
    </location>
</feature>
<feature type="transmembrane region" description="Helical" evidence="19">
    <location>
        <begin position="1440"/>
        <end position="1462"/>
    </location>
</feature>
<evidence type="ECO:0000256" key="3">
    <source>
        <dbReference type="ARBA" id="ARBA00022553"/>
    </source>
</evidence>
<feature type="transmembrane region" description="Helical" evidence="19">
    <location>
        <begin position="491"/>
        <end position="509"/>
    </location>
</feature>
<dbReference type="Gene3D" id="1.10.287.70">
    <property type="match status" value="4"/>
</dbReference>
<dbReference type="FunFam" id="1.10.287.70:FF:000023">
    <property type="entry name" value="Voltage-dependent R-type calcium channel subunit alpha"/>
    <property type="match status" value="1"/>
</dbReference>
<dbReference type="InterPro" id="IPR002048">
    <property type="entry name" value="EF_hand_dom"/>
</dbReference>
<dbReference type="GO" id="GO:0045202">
    <property type="term" value="C:synapse"/>
    <property type="evidence" value="ECO:0007669"/>
    <property type="project" value="GOC"/>
</dbReference>
<evidence type="ECO:0000256" key="18">
    <source>
        <dbReference type="SAM" id="MobiDB-lite"/>
    </source>
</evidence>
<dbReference type="PANTHER" id="PTHR45628:SF7">
    <property type="entry name" value="VOLTAGE-DEPENDENT CALCIUM CHANNEL TYPE A SUBUNIT ALPHA-1"/>
    <property type="match status" value="1"/>
</dbReference>
<keyword evidence="7 16" id="KW-0479">Metal-binding</keyword>
<keyword evidence="9 16" id="KW-0106">Calcium</keyword>
<evidence type="ECO:0000256" key="4">
    <source>
        <dbReference type="ARBA" id="ARBA00022568"/>
    </source>
</evidence>
<feature type="compositionally biased region" description="Polar residues" evidence="18">
    <location>
        <begin position="854"/>
        <end position="871"/>
    </location>
</feature>
<keyword evidence="12" id="KW-0406">Ion transport</keyword>
<evidence type="ECO:0000256" key="17">
    <source>
        <dbReference type="RuleBase" id="RU003808"/>
    </source>
</evidence>
<name>A0A1I8J3F4_9PLAT</name>
<dbReference type="InterPro" id="IPR050599">
    <property type="entry name" value="VDCC_alpha-1_subunit"/>
</dbReference>
<dbReference type="Gene3D" id="1.20.120.350">
    <property type="entry name" value="Voltage-gated potassium channels. Chain C"/>
    <property type="match status" value="5"/>
</dbReference>
<accession>A0A1I8J3F4</accession>
<feature type="transmembrane region" description="Helical" evidence="19">
    <location>
        <begin position="521"/>
        <end position="542"/>
    </location>
</feature>
<evidence type="ECO:0000256" key="19">
    <source>
        <dbReference type="SAM" id="Phobius"/>
    </source>
</evidence>
<feature type="transmembrane region" description="Helical" evidence="19">
    <location>
        <begin position="1052"/>
        <end position="1076"/>
    </location>
</feature>
<evidence type="ECO:0000259" key="20">
    <source>
        <dbReference type="PROSITE" id="PS50222"/>
    </source>
</evidence>
<dbReference type="FunFam" id="1.20.120.350:FF:000001">
    <property type="entry name" value="Voltage-dependent L-type calcium channel subunit alpha"/>
    <property type="match status" value="1"/>
</dbReference>
<feature type="compositionally biased region" description="Low complexity" evidence="18">
    <location>
        <begin position="1838"/>
        <end position="1858"/>
    </location>
</feature>
<reference evidence="22" key="1">
    <citation type="submission" date="2016-11" db="UniProtKB">
        <authorList>
            <consortium name="WormBaseParasite"/>
        </authorList>
    </citation>
    <scope>IDENTIFICATION</scope>
</reference>
<evidence type="ECO:0000256" key="5">
    <source>
        <dbReference type="ARBA" id="ARBA00022673"/>
    </source>
</evidence>
<dbReference type="PROSITE" id="PS50222">
    <property type="entry name" value="EF_HAND_2"/>
    <property type="match status" value="1"/>
</dbReference>
<evidence type="ECO:0000256" key="12">
    <source>
        <dbReference type="ARBA" id="ARBA00023065"/>
    </source>
</evidence>
<dbReference type="GO" id="GO:0007268">
    <property type="term" value="P:chemical synaptic transmission"/>
    <property type="evidence" value="ECO:0007669"/>
    <property type="project" value="TreeGrafter"/>
</dbReference>
<dbReference type="GO" id="GO:0008331">
    <property type="term" value="F:high voltage-gated calcium channel activity"/>
    <property type="evidence" value="ECO:0007669"/>
    <property type="project" value="TreeGrafter"/>
</dbReference>
<evidence type="ECO:0000256" key="7">
    <source>
        <dbReference type="ARBA" id="ARBA00022723"/>
    </source>
</evidence>
<evidence type="ECO:0000256" key="8">
    <source>
        <dbReference type="ARBA" id="ARBA00022737"/>
    </source>
</evidence>
<feature type="transmembrane region" description="Helical" evidence="19">
    <location>
        <begin position="753"/>
        <end position="775"/>
    </location>
</feature>
<evidence type="ECO:0000313" key="21">
    <source>
        <dbReference type="Proteomes" id="UP000095280"/>
    </source>
</evidence>
<dbReference type="GO" id="GO:0005891">
    <property type="term" value="C:voltage-gated calcium channel complex"/>
    <property type="evidence" value="ECO:0007669"/>
    <property type="project" value="InterPro"/>
</dbReference>
<feature type="transmembrane region" description="Helical" evidence="19">
    <location>
        <begin position="554"/>
        <end position="574"/>
    </location>
</feature>
<feature type="transmembrane region" description="Helical" evidence="19">
    <location>
        <begin position="911"/>
        <end position="930"/>
    </location>
</feature>
<evidence type="ECO:0000256" key="14">
    <source>
        <dbReference type="ARBA" id="ARBA00023180"/>
    </source>
</evidence>
<feature type="region of interest" description="Disordered" evidence="18">
    <location>
        <begin position="1753"/>
        <end position="1858"/>
    </location>
</feature>
<evidence type="ECO:0000256" key="13">
    <source>
        <dbReference type="ARBA" id="ARBA00023136"/>
    </source>
</evidence>
<dbReference type="Gene3D" id="6.10.250.2500">
    <property type="match status" value="1"/>
</dbReference>
<dbReference type="FunFam" id="1.10.238.10:FF:000063">
    <property type="entry name" value="Voltage-dependent N-type calcium channel subunit alpha"/>
    <property type="match status" value="1"/>
</dbReference>
<feature type="compositionally biased region" description="Basic residues" evidence="18">
    <location>
        <begin position="399"/>
        <end position="411"/>
    </location>
</feature>
<feature type="region of interest" description="Disordered" evidence="18">
    <location>
        <begin position="1"/>
        <end position="34"/>
    </location>
</feature>
<feature type="transmembrane region" description="Helical" evidence="19">
    <location>
        <begin position="126"/>
        <end position="144"/>
    </location>
</feature>
<proteinExistence type="inferred from homology"/>
<dbReference type="Pfam" id="PF08763">
    <property type="entry name" value="Ca_chan_IQ"/>
    <property type="match status" value="1"/>
</dbReference>
<feature type="transmembrane region" description="Helical" evidence="19">
    <location>
        <begin position="950"/>
        <end position="971"/>
    </location>
</feature>
<feature type="transmembrane region" description="Helical" evidence="19">
    <location>
        <begin position="1345"/>
        <end position="1365"/>
    </location>
</feature>
<feature type="transmembrane region" description="Helical" evidence="19">
    <location>
        <begin position="97"/>
        <end position="120"/>
    </location>
</feature>
<comment type="similarity">
    <text evidence="17">Belongs to the calcium channel alpha-1 subunit (TC 1.A.1.11) family.</text>
</comment>
<feature type="transmembrane region" description="Helical" evidence="19">
    <location>
        <begin position="980"/>
        <end position="998"/>
    </location>
</feature>
<evidence type="ECO:0000256" key="16">
    <source>
        <dbReference type="PIRSR" id="PIRSR602077-1"/>
    </source>
</evidence>
<dbReference type="InterPro" id="IPR014873">
    <property type="entry name" value="VDCC_a1su_IQ"/>
</dbReference>
<dbReference type="PANTHER" id="PTHR45628">
    <property type="entry name" value="VOLTAGE-DEPENDENT CALCIUM CHANNEL TYPE A SUBUNIT ALPHA-1"/>
    <property type="match status" value="1"/>
</dbReference>
<dbReference type="SMART" id="SM01062">
    <property type="entry name" value="Ca_chan_IQ"/>
    <property type="match status" value="1"/>
</dbReference>
<evidence type="ECO:0000256" key="11">
    <source>
        <dbReference type="ARBA" id="ARBA00022989"/>
    </source>
</evidence>
<organism evidence="21 22">
    <name type="scientific">Macrostomum lignano</name>
    <dbReference type="NCBI Taxonomy" id="282301"/>
    <lineage>
        <taxon>Eukaryota</taxon>
        <taxon>Metazoa</taxon>
        <taxon>Spiralia</taxon>
        <taxon>Lophotrochozoa</taxon>
        <taxon>Platyhelminthes</taxon>
        <taxon>Rhabditophora</taxon>
        <taxon>Macrostomorpha</taxon>
        <taxon>Macrostomida</taxon>
        <taxon>Macrostomidae</taxon>
        <taxon>Macrostomum</taxon>
    </lineage>
</organism>
<evidence type="ECO:0000256" key="1">
    <source>
        <dbReference type="ARBA" id="ARBA00004141"/>
    </source>
</evidence>
<evidence type="ECO:0000256" key="9">
    <source>
        <dbReference type="ARBA" id="ARBA00022837"/>
    </source>
</evidence>
<feature type="binding site" evidence="16">
    <location>
        <position position="1136"/>
    </location>
    <ligand>
        <name>Ca(2+)</name>
        <dbReference type="ChEBI" id="CHEBI:29108"/>
    </ligand>
</feature>
<dbReference type="Proteomes" id="UP000095280">
    <property type="component" value="Unplaced"/>
</dbReference>
<dbReference type="WBParaSite" id="maker-uti_cns_0045518-snap-gene-1.13-mRNA-1">
    <property type="protein sequence ID" value="maker-uti_cns_0045518-snap-gene-1.13-mRNA-1"/>
    <property type="gene ID" value="maker-uti_cns_0045518-snap-gene-1.13"/>
</dbReference>
<feature type="compositionally biased region" description="Gly residues" evidence="18">
    <location>
        <begin position="17"/>
        <end position="33"/>
    </location>
</feature>
<evidence type="ECO:0000256" key="15">
    <source>
        <dbReference type="ARBA" id="ARBA00023303"/>
    </source>
</evidence>
<dbReference type="Pfam" id="PF16905">
    <property type="entry name" value="GPHH"/>
    <property type="match status" value="1"/>
</dbReference>
<protein>
    <submittedName>
        <fullName evidence="22">EF-hand domain-containing protein</fullName>
    </submittedName>
</protein>
<keyword evidence="13 19" id="KW-0472">Membrane</keyword>
<keyword evidence="8" id="KW-0677">Repeat</keyword>
<feature type="binding site" evidence="16">
    <location>
        <position position="291"/>
    </location>
    <ligand>
        <name>Ca(2+)</name>
        <dbReference type="ChEBI" id="CHEBI:29108"/>
    </ligand>
</feature>
<dbReference type="FunFam" id="1.20.120.350:FF:000011">
    <property type="entry name" value="Voltage-dependent N-type calcium channel subunit alpha"/>
    <property type="match status" value="1"/>
</dbReference>
<dbReference type="Pfam" id="PF00520">
    <property type="entry name" value="Ion_trans"/>
    <property type="match status" value="5"/>
</dbReference>
<dbReference type="FunFam" id="1.10.287.70:FF:000007">
    <property type="entry name" value="Voltage-dependent L-type calcium channel subunit alpha"/>
    <property type="match status" value="1"/>
</dbReference>
<dbReference type="InterPro" id="IPR027359">
    <property type="entry name" value="Volt_channel_dom_sf"/>
</dbReference>
<keyword evidence="21" id="KW-1185">Reference proteome</keyword>
<feature type="transmembrane region" description="Helical" evidence="19">
    <location>
        <begin position="1265"/>
        <end position="1284"/>
    </location>
</feature>
<keyword evidence="5 17" id="KW-0107">Calcium channel</keyword>
<feature type="transmembrane region" description="Helical" evidence="19">
    <location>
        <begin position="187"/>
        <end position="209"/>
    </location>
</feature>
<keyword evidence="14" id="KW-0325">Glycoprotein</keyword>
<evidence type="ECO:0000313" key="22">
    <source>
        <dbReference type="WBParaSite" id="maker-uti_cns_0045518-snap-gene-1.13-mRNA-1"/>
    </source>
</evidence>
<evidence type="ECO:0000256" key="6">
    <source>
        <dbReference type="ARBA" id="ARBA00022692"/>
    </source>
</evidence>
<feature type="binding site" evidence="16">
    <location>
        <position position="706"/>
    </location>
    <ligand>
        <name>Ca(2+)</name>
        <dbReference type="ChEBI" id="CHEBI:29108"/>
    </ligand>
</feature>
<dbReference type="InterPro" id="IPR031649">
    <property type="entry name" value="GPHH_dom"/>
</dbReference>
<feature type="region of interest" description="Disordered" evidence="18">
    <location>
        <begin position="828"/>
        <end position="875"/>
    </location>
</feature>
<feature type="transmembrane region" description="Helical" evidence="19">
    <location>
        <begin position="652"/>
        <end position="675"/>
    </location>
</feature>
<evidence type="ECO:0000256" key="2">
    <source>
        <dbReference type="ARBA" id="ARBA00022448"/>
    </source>
</evidence>
<dbReference type="PRINTS" id="PR00167">
    <property type="entry name" value="CACHANNEL"/>
</dbReference>
<keyword evidence="4 17" id="KW-0109">Calcium transport</keyword>
<dbReference type="InterPro" id="IPR005821">
    <property type="entry name" value="Ion_trans_dom"/>
</dbReference>
<feature type="transmembrane region" description="Helical" evidence="19">
    <location>
        <begin position="728"/>
        <end position="747"/>
    </location>
</feature>
<keyword evidence="10 17" id="KW-0851">Voltage-gated channel</keyword>
<dbReference type="SUPFAM" id="SSF81324">
    <property type="entry name" value="Voltage-gated potassium channels"/>
    <property type="match status" value="5"/>
</dbReference>
<dbReference type="InterPro" id="IPR002077">
    <property type="entry name" value="VDCCAlpha1"/>
</dbReference>
<dbReference type="GO" id="GO:0098703">
    <property type="term" value="P:calcium ion import across plasma membrane"/>
    <property type="evidence" value="ECO:0007669"/>
    <property type="project" value="TreeGrafter"/>
</dbReference>
<keyword evidence="15" id="KW-0407">Ion channel</keyword>
<dbReference type="Gene3D" id="1.10.238.10">
    <property type="entry name" value="EF-hand"/>
    <property type="match status" value="1"/>
</dbReference>
<sequence>MATLTVDGGESLDDSAGRGGPGGVSIGGGGAGGDSKNASLRNIARRTLNMGLPGLGNTPTRSLCIFSEENIIRKYAKIIIEGDKTPLSTKLDMTERYFLGIFCVEALLKIVALGFVLHKGAYLRNIWNIMDFVVVVTGFVTLFASNQSNFDLRTLRAVRVLRPLKLVSGIPSLQVVLKSIIRAMAPLLQIAVLVLFAILIFAIIGLEFFSGIFHKTCFKNGSNELPDSIPGFPNLVPCDVQMNGNVSQATGIKCPEGYECKAYWEGPNYGITSFDNILYAMLTVFQCITMEGWVDVMYATDDVSLSSMNFNLVYFIILIILGSFFMLNLVLGVLSGEFAKERERVENRRAFLKLRRQQQIERELNGYMEWICKAEEVTLNEDSAPEEAKMKIMEDRSRMTSRRFKRGKSKGKSSDMRGLEAQGEDGDDYLYDIRELGVWRLLSKASRQAAAGGGGGGGGGRKRRQPKRCAWCWRTEKRFRYSIRRMVKSQAFYWVVIILVFLNTLCVSVEHYRQPAWLSSFLYYAEFVFLGLFMSEMCIKMYGLGIRIYFKSSFNIFDCTVILASTFEIVWTVFHPNSSFGLSVLRALRLLRIFKVVLASLFEVIWQNMHGGQSFGFSALRSIRLLRIFKVTRYWSSLRNLVISLLSSMRSIISLLFLLFLFILIFALLGMQLFGGEFNFPEGRPAQNFDTFVKGLLTVFQILTGEDWNLVMYYGIRSQGGVGRGMAFATYFILLVLFGNCILGAQSRILPRIFAYFVNLHLIYTLLNVFLAIAVDNLANAQELTAMEEQKANEEREKKDEMMRDIDTVTLTGAIPPQVNVMPPSPGLAKTGGQLSYDDDTGKKMNGIGADSPRVTSQKSDTSAQQQSNPEDTGDMLIGVGKPVLPYSSMFFLRPTNPIRKFCHFVVNLRYFDLFIMIIICASSIALAAEDPVDTKNATLKNIYLGYFDYAFTLVFTVEMLLKIVDLGIILHPGSYCRDLWNILDATVVLCALFAFIINRTPVQGNAKNFSTIKSLRVLRVLRPLKTINRVPKLKAVFNCVVSSLKNVFNILIVYCLFQFIFAVIAVQLFQGKFFYCNDASKKTRSECQGYFFNYETAPNGETSVSVDARSWRAQCFRYDDVFISLITLFTVTTGEGWNLGFYFHYDGDAEKPEMRERHVLMNSMAATHVDTGPVPDYRKEMAIFYVIFFIVFPFFFVNIFVALIIITFQEQGENDLVDQEIDKNQRQCIDFAINARPLCRYMPKNKNSIKYRIWRLVVSTPFEYFIMVMIALNTLILMMKFHGASQFYSDIMRNLNIAFTVVFSIECLLKMLGLDIRYYRRETQTLDGLEDPEHQAYKHYCSTLVYLNSAFTVMFSVECILKILAFGPKNYFRDRWNIFDFITVIGSITDVLVSGLQQQSFLNLGFLRLFRAARLIKLLRQGYTIRILLWTFIQSIKALPYVCLLIIMLFFIYAIIGMQVFGNIKLDNESDINRHNNFQTFLKSLVLLFRCATGESWQTIMLACSAGKDCQPPPSTKDNPYTPSDETGSTCGNNISYIYFVSFIFFCTFLMLNLFVAVIMDNFDYLTRDSSILGPHHLDEYSRVWAEFDPGATGRIHFSEMYDMLRNMEPPVGFGKKCPYRLAYRKLIRMNMPVDENNTVHFTTTLFALIRESLSIKVDAVELMDKKDEELRVSIQKMWPLRAKKCLNKLVPPDEELCEFKMTVGKVYAGLLILENWRAFKSSSKEKQGAGAKQSSILAKLMDNVMRGNVNRSSESLNARHSSDEDGLSIDRQPGEPTKKSFSFLGRGGGADSRNKEPGENLTAQYKHGNLRNYLDSSPTPSRPTSPSPHYHHQPYRQHQAPAGYPGPGMASSPFGAAAAGGFAQAVSSMIDQAHQLAERERRERYFD</sequence>
<feature type="transmembrane region" description="Helical" evidence="19">
    <location>
        <begin position="1296"/>
        <end position="1314"/>
    </location>
</feature>
<keyword evidence="11 19" id="KW-1133">Transmembrane helix</keyword>
<evidence type="ECO:0000256" key="10">
    <source>
        <dbReference type="ARBA" id="ARBA00022882"/>
    </source>
</evidence>
<comment type="subcellular location">
    <subcellularLocation>
        <location evidence="1 17">Membrane</location>
        <topology evidence="1 17">Multi-pass membrane protein</topology>
    </subcellularLocation>
</comment>
<feature type="region of interest" description="Disordered" evidence="18">
    <location>
        <begin position="399"/>
        <end position="420"/>
    </location>
</feature>
<keyword evidence="2" id="KW-0813">Transport</keyword>
<keyword evidence="6 19" id="KW-0812">Transmembrane</keyword>
<feature type="transmembrane region" description="Helical" evidence="19">
    <location>
        <begin position="1183"/>
        <end position="1209"/>
    </location>
</feature>
<keyword evidence="3" id="KW-0597">Phosphoprotein</keyword>
<feature type="transmembrane region" description="Helical" evidence="19">
    <location>
        <begin position="1538"/>
        <end position="1561"/>
    </location>
</feature>
<feature type="transmembrane region" description="Helical" evidence="19">
    <location>
        <begin position="312"/>
        <end position="334"/>
    </location>
</feature>
<feature type="transmembrane region" description="Helical" evidence="19">
    <location>
        <begin position="277"/>
        <end position="300"/>
    </location>
</feature>